<dbReference type="SUPFAM" id="SSF140996">
    <property type="entry name" value="Hermes dimerisation domain"/>
    <property type="match status" value="1"/>
</dbReference>
<evidence type="ECO:0000313" key="4">
    <source>
        <dbReference type="Proteomes" id="UP000694680"/>
    </source>
</evidence>
<dbReference type="InterPro" id="IPR052035">
    <property type="entry name" value="ZnF_BED_domain_contain"/>
</dbReference>
<reference evidence="3" key="2">
    <citation type="submission" date="2025-08" db="UniProtKB">
        <authorList>
            <consortium name="Ensembl"/>
        </authorList>
    </citation>
    <scope>IDENTIFICATION</scope>
</reference>
<proteinExistence type="predicted"/>
<feature type="compositionally biased region" description="Low complexity" evidence="1">
    <location>
        <begin position="8"/>
        <end position="21"/>
    </location>
</feature>
<dbReference type="InterPro" id="IPR012337">
    <property type="entry name" value="RNaseH-like_sf"/>
</dbReference>
<organism evidence="3 4">
    <name type="scientific">Gouania willdenowi</name>
    <name type="common">Blunt-snouted clingfish</name>
    <name type="synonym">Lepadogaster willdenowi</name>
    <dbReference type="NCBI Taxonomy" id="441366"/>
    <lineage>
        <taxon>Eukaryota</taxon>
        <taxon>Metazoa</taxon>
        <taxon>Chordata</taxon>
        <taxon>Craniata</taxon>
        <taxon>Vertebrata</taxon>
        <taxon>Euteleostomi</taxon>
        <taxon>Actinopterygii</taxon>
        <taxon>Neopterygii</taxon>
        <taxon>Teleostei</taxon>
        <taxon>Neoteleostei</taxon>
        <taxon>Acanthomorphata</taxon>
        <taxon>Ovalentaria</taxon>
        <taxon>Blenniimorphae</taxon>
        <taxon>Blenniiformes</taxon>
        <taxon>Gobiesocoidei</taxon>
        <taxon>Gobiesocidae</taxon>
        <taxon>Gobiesocinae</taxon>
        <taxon>Gouania</taxon>
    </lineage>
</organism>
<feature type="region of interest" description="Disordered" evidence="1">
    <location>
        <begin position="1"/>
        <end position="23"/>
    </location>
</feature>
<evidence type="ECO:0000256" key="1">
    <source>
        <dbReference type="SAM" id="MobiDB-lite"/>
    </source>
</evidence>
<dbReference type="Pfam" id="PF05699">
    <property type="entry name" value="Dimer_Tnp_hAT"/>
    <property type="match status" value="1"/>
</dbReference>
<dbReference type="SUPFAM" id="SSF53098">
    <property type="entry name" value="Ribonuclease H-like"/>
    <property type="match status" value="1"/>
</dbReference>
<dbReference type="PANTHER" id="PTHR46481">
    <property type="entry name" value="ZINC FINGER BED DOMAIN-CONTAINING PROTEIN 4"/>
    <property type="match status" value="1"/>
</dbReference>
<evidence type="ECO:0000259" key="2">
    <source>
        <dbReference type="Pfam" id="PF05699"/>
    </source>
</evidence>
<dbReference type="Ensembl" id="ENSGWIT00000040921.1">
    <property type="protein sequence ID" value="ENSGWIP00000037568.1"/>
    <property type="gene ID" value="ENSGWIG00000019324.1"/>
</dbReference>
<dbReference type="GO" id="GO:0046983">
    <property type="term" value="F:protein dimerization activity"/>
    <property type="evidence" value="ECO:0007669"/>
    <property type="project" value="InterPro"/>
</dbReference>
<dbReference type="PANTHER" id="PTHR46481:SF9">
    <property type="entry name" value="ZINC FINGER BED DOMAIN-CONTAINING PROTEIN 1-LIKE"/>
    <property type="match status" value="1"/>
</dbReference>
<sequence>GINRGFESSSSSSGDGSSSVSHTMRRGLSDVRLGKRECKILFPRINVFLGSAKQCGILYSMPSSLWMLAHLEKKHPMPSSLKQSSMDAFRVRKLDISRAEKITGLMTSMVAKDVLPVSFVEGVGFRELMAFLEPDYQVPCRKTTTVRLEKMYEDKAASLRESLCAAEHLAITTDAWTALTTESYVTVTAHYFEDWKMKTALLQTRAMPERHTAENLANVLGAAAEDWGIADKIVACVHDNATNVTVATSRHLEWESHRCFAHTLQLAVNDGFKLNSIANVVGGASRLVSHFHHSTVASEALKKKQAIQLKEPHRLIQYVKTRWNSIHDMFERLLEQRWTIAAVLSDREVTKLSDARTLDLTDANWHTMEELLPVLRALKSATTVSARVCVFFFLIDYMILCLYAGKWRIILLKYNVSDSLTSRMEPENTGTAKKAAFIASFLDPRHKHLKFTTKEVKEAVQEKVRDLLSGLRAVSGDSARVDDDESGPAKRAKQVDAMVSFFGEDYFKGDTVTSDHSEIERYTNEEGISPSQDPALWWSLNESRFKNLSRLAKAYLCIPATSVPAERVFSAAGLVVNRLRSRLLPKHQQVLHVLKAADTTLVTHAWDSLSGVFHFKNTQTLHWDSWCCKLRASSKSVVWPGGGPGDTPPNPPSDEFKLL</sequence>
<reference evidence="3" key="3">
    <citation type="submission" date="2025-09" db="UniProtKB">
        <authorList>
            <consortium name="Ensembl"/>
        </authorList>
    </citation>
    <scope>IDENTIFICATION</scope>
</reference>
<keyword evidence="4" id="KW-1185">Reference proteome</keyword>
<accession>A0A8C5H0M9</accession>
<dbReference type="AlphaFoldDB" id="A0A8C5H0M9"/>
<evidence type="ECO:0000313" key="3">
    <source>
        <dbReference type="Ensembl" id="ENSGWIP00000037568.1"/>
    </source>
</evidence>
<feature type="region of interest" description="Disordered" evidence="1">
    <location>
        <begin position="639"/>
        <end position="659"/>
    </location>
</feature>
<feature type="domain" description="HAT C-terminal dimerisation" evidence="2">
    <location>
        <begin position="518"/>
        <end position="594"/>
    </location>
</feature>
<dbReference type="InterPro" id="IPR008906">
    <property type="entry name" value="HATC_C_dom"/>
</dbReference>
<name>A0A8C5H0M9_GOUWI</name>
<protein>
    <recommendedName>
        <fullName evidence="2">HAT C-terminal dimerisation domain-containing protein</fullName>
    </recommendedName>
</protein>
<dbReference type="Proteomes" id="UP000694680">
    <property type="component" value="Chromosome 19"/>
</dbReference>
<reference evidence="3" key="1">
    <citation type="submission" date="2020-06" db="EMBL/GenBank/DDBJ databases">
        <authorList>
            <consortium name="Wellcome Sanger Institute Data Sharing"/>
        </authorList>
    </citation>
    <scope>NUCLEOTIDE SEQUENCE [LARGE SCALE GENOMIC DNA]</scope>
</reference>